<dbReference type="Gene3D" id="1.10.260.40">
    <property type="entry name" value="lambda repressor-like DNA-binding domains"/>
    <property type="match status" value="1"/>
</dbReference>
<dbReference type="CDD" id="cd06267">
    <property type="entry name" value="PBP1_LacI_sugar_binding-like"/>
    <property type="match status" value="1"/>
</dbReference>
<evidence type="ECO:0000259" key="4">
    <source>
        <dbReference type="PROSITE" id="PS50932"/>
    </source>
</evidence>
<dbReference type="InterPro" id="IPR001761">
    <property type="entry name" value="Peripla_BP/Lac1_sug-bd_dom"/>
</dbReference>
<dbReference type="Pfam" id="PF00356">
    <property type="entry name" value="LacI"/>
    <property type="match status" value="1"/>
</dbReference>
<dbReference type="GO" id="GO:0000976">
    <property type="term" value="F:transcription cis-regulatory region binding"/>
    <property type="evidence" value="ECO:0007669"/>
    <property type="project" value="TreeGrafter"/>
</dbReference>
<dbReference type="SMART" id="SM00354">
    <property type="entry name" value="HTH_LACI"/>
    <property type="match status" value="1"/>
</dbReference>
<organism evidence="5 6">
    <name type="scientific">Ligaoa zhengdingensis</name>
    <dbReference type="NCBI Taxonomy" id="2763658"/>
    <lineage>
        <taxon>Bacteria</taxon>
        <taxon>Bacillati</taxon>
        <taxon>Bacillota</taxon>
        <taxon>Clostridia</taxon>
        <taxon>Eubacteriales</taxon>
        <taxon>Oscillospiraceae</taxon>
        <taxon>Ligaoa</taxon>
    </lineage>
</organism>
<dbReference type="GO" id="GO:0003700">
    <property type="term" value="F:DNA-binding transcription factor activity"/>
    <property type="evidence" value="ECO:0007669"/>
    <property type="project" value="TreeGrafter"/>
</dbReference>
<keyword evidence="3" id="KW-0804">Transcription</keyword>
<protein>
    <submittedName>
        <fullName evidence="5">LacI family DNA-binding transcriptional regulator</fullName>
    </submittedName>
</protein>
<dbReference type="RefSeq" id="WP_249283606.1">
    <property type="nucleotide sequence ID" value="NZ_JACRST010000024.1"/>
</dbReference>
<keyword evidence="2 5" id="KW-0238">DNA-binding</keyword>
<evidence type="ECO:0000313" key="6">
    <source>
        <dbReference type="Proteomes" id="UP000653127"/>
    </source>
</evidence>
<dbReference type="CDD" id="cd01392">
    <property type="entry name" value="HTH_LacI"/>
    <property type="match status" value="1"/>
</dbReference>
<evidence type="ECO:0000256" key="2">
    <source>
        <dbReference type="ARBA" id="ARBA00023125"/>
    </source>
</evidence>
<dbReference type="InterPro" id="IPR000843">
    <property type="entry name" value="HTH_LacI"/>
</dbReference>
<accession>A0A926I5I9</accession>
<feature type="domain" description="HTH lacI-type" evidence="4">
    <location>
        <begin position="10"/>
        <end position="64"/>
    </location>
</feature>
<dbReference type="PROSITE" id="PS50932">
    <property type="entry name" value="HTH_LACI_2"/>
    <property type="match status" value="1"/>
</dbReference>
<dbReference type="Proteomes" id="UP000653127">
    <property type="component" value="Unassembled WGS sequence"/>
</dbReference>
<dbReference type="AlphaFoldDB" id="A0A926I5I9"/>
<name>A0A926I5I9_9FIRM</name>
<dbReference type="Pfam" id="PF00532">
    <property type="entry name" value="Peripla_BP_1"/>
    <property type="match status" value="1"/>
</dbReference>
<evidence type="ECO:0000256" key="1">
    <source>
        <dbReference type="ARBA" id="ARBA00023015"/>
    </source>
</evidence>
<comment type="caution">
    <text evidence="5">The sequence shown here is derived from an EMBL/GenBank/DDBJ whole genome shotgun (WGS) entry which is preliminary data.</text>
</comment>
<evidence type="ECO:0000313" key="5">
    <source>
        <dbReference type="EMBL" id="MBC8547563.1"/>
    </source>
</evidence>
<dbReference type="SUPFAM" id="SSF53822">
    <property type="entry name" value="Periplasmic binding protein-like I"/>
    <property type="match status" value="1"/>
</dbReference>
<dbReference type="SUPFAM" id="SSF47413">
    <property type="entry name" value="lambda repressor-like DNA-binding domains"/>
    <property type="match status" value="1"/>
</dbReference>
<dbReference type="InterPro" id="IPR010982">
    <property type="entry name" value="Lambda_DNA-bd_dom_sf"/>
</dbReference>
<sequence length="347" mass="38791">MKAGKSKQTATLKDIALKTGYSINTVSRALRDKDDIAPATREKIKQAAREMGHINNMIASSLRLGYTNTIAVILGDVSNPHFAIMMKEIEERARECGYFSFLINTDEDEELELKAIQSALNKNVDGIIICPTQRCEENIRYLKATGVPFVLIGRRFENIPADYVICNDELGGYQATKYLLDHGHRDILMMHGPSYISSAKERLAGYLKAYEEAGLQVDDRLICEVPVTANGCRQVLDRVLEQEIPFSAVFAFSDLLAWDAWSYLKQRGYRIPEDYSVIGFDNIQSRLTLPFRLSSISSYKGRMSVSAVDLLVSLIQEDRTDSQPREVVIDTKLAEGDTVGSCSAVLV</sequence>
<dbReference type="Gene3D" id="3.40.50.2300">
    <property type="match status" value="2"/>
</dbReference>
<proteinExistence type="predicted"/>
<dbReference type="PANTHER" id="PTHR30146">
    <property type="entry name" value="LACI-RELATED TRANSCRIPTIONAL REPRESSOR"/>
    <property type="match status" value="1"/>
</dbReference>
<keyword evidence="6" id="KW-1185">Reference proteome</keyword>
<evidence type="ECO:0000256" key="3">
    <source>
        <dbReference type="ARBA" id="ARBA00023163"/>
    </source>
</evidence>
<keyword evidence="1" id="KW-0805">Transcription regulation</keyword>
<dbReference type="EMBL" id="JACRST010000024">
    <property type="protein sequence ID" value="MBC8547563.1"/>
    <property type="molecule type" value="Genomic_DNA"/>
</dbReference>
<reference evidence="5" key="1">
    <citation type="submission" date="2020-08" db="EMBL/GenBank/DDBJ databases">
        <title>Genome public.</title>
        <authorList>
            <person name="Liu C."/>
            <person name="Sun Q."/>
        </authorList>
    </citation>
    <scope>NUCLEOTIDE SEQUENCE</scope>
    <source>
        <strain evidence="5">NSJ-31</strain>
    </source>
</reference>
<gene>
    <name evidence="5" type="ORF">H8711_11560</name>
</gene>
<dbReference type="PANTHER" id="PTHR30146:SF154">
    <property type="entry name" value="TRANSCRIPTION REGULATOR, MEMBER OF GALR FAMILY"/>
    <property type="match status" value="1"/>
</dbReference>
<dbReference type="InterPro" id="IPR028082">
    <property type="entry name" value="Peripla_BP_I"/>
</dbReference>